<gene>
    <name evidence="1" type="ORF">KY5_2575</name>
</gene>
<evidence type="ECO:0000313" key="1">
    <source>
        <dbReference type="EMBL" id="ATL27593.1"/>
    </source>
</evidence>
<organism evidence="1 2">
    <name type="scientific">Streptomyces formicae</name>
    <dbReference type="NCBI Taxonomy" id="1616117"/>
    <lineage>
        <taxon>Bacteria</taxon>
        <taxon>Bacillati</taxon>
        <taxon>Actinomycetota</taxon>
        <taxon>Actinomycetes</taxon>
        <taxon>Kitasatosporales</taxon>
        <taxon>Streptomycetaceae</taxon>
        <taxon>Streptomyces</taxon>
    </lineage>
</organism>
<protein>
    <submittedName>
        <fullName evidence="1">Uncharacterized protein</fullName>
    </submittedName>
</protein>
<accession>A0A291Q7Y3</accession>
<dbReference type="EMBL" id="CP022685">
    <property type="protein sequence ID" value="ATL27593.1"/>
    <property type="molecule type" value="Genomic_DNA"/>
</dbReference>
<evidence type="ECO:0000313" key="2">
    <source>
        <dbReference type="Proteomes" id="UP000221011"/>
    </source>
</evidence>
<dbReference type="RefSeq" id="WP_098242390.1">
    <property type="nucleotide sequence ID" value="NZ_CP022685.1"/>
</dbReference>
<sequence length="64" mass="6470">MALTLSLVVLFGVLLALLLRFKALGAGAALIAVLFGFYLSGTGARTTVNDLMSAVVTAVQNAGS</sequence>
<dbReference type="AlphaFoldDB" id="A0A291Q7Y3"/>
<reference evidence="1 2" key="1">
    <citation type="submission" date="2017-08" db="EMBL/GenBank/DDBJ databases">
        <title>Complete Genome Sequence of Streptomyces formicae KY5, the formicamycin producer.</title>
        <authorList>
            <person name="Holmes N.A."/>
            <person name="Devine R."/>
            <person name="Qin Z."/>
            <person name="Seipke R.F."/>
            <person name="Wilkinson B."/>
            <person name="Hutchings M.I."/>
        </authorList>
    </citation>
    <scope>NUCLEOTIDE SEQUENCE [LARGE SCALE GENOMIC DNA]</scope>
    <source>
        <strain evidence="1 2">KY5</strain>
    </source>
</reference>
<dbReference type="Proteomes" id="UP000221011">
    <property type="component" value="Chromosome"/>
</dbReference>
<proteinExistence type="predicted"/>
<keyword evidence="2" id="KW-1185">Reference proteome</keyword>
<dbReference type="KEGG" id="sfk:KY5_2575"/>
<name>A0A291Q7Y3_9ACTN</name>